<dbReference type="EMBL" id="JAHQIW010005877">
    <property type="protein sequence ID" value="KAJ1367387.1"/>
    <property type="molecule type" value="Genomic_DNA"/>
</dbReference>
<comment type="caution">
    <text evidence="1">The sequence shown here is derived from an EMBL/GenBank/DDBJ whole genome shotgun (WGS) entry which is preliminary data.</text>
</comment>
<sequence length="53" mass="6360">MALNLRDILYIPPRKDSLTRLMIARLNQLSNRVWIQQFVKFVENSCDQYTSLF</sequence>
<gene>
    <name evidence="1" type="ORF">KIN20_028287</name>
</gene>
<accession>A0AAD5WEP5</accession>
<protein>
    <submittedName>
        <fullName evidence="1">Uncharacterized protein</fullName>
    </submittedName>
</protein>
<dbReference type="Proteomes" id="UP001196413">
    <property type="component" value="Unassembled WGS sequence"/>
</dbReference>
<evidence type="ECO:0000313" key="1">
    <source>
        <dbReference type="EMBL" id="KAJ1367387.1"/>
    </source>
</evidence>
<keyword evidence="2" id="KW-1185">Reference proteome</keyword>
<dbReference type="AlphaFoldDB" id="A0AAD5WEP5"/>
<reference evidence="1" key="1">
    <citation type="submission" date="2021-06" db="EMBL/GenBank/DDBJ databases">
        <title>Parelaphostrongylus tenuis whole genome reference sequence.</title>
        <authorList>
            <person name="Garwood T.J."/>
            <person name="Larsen P.A."/>
            <person name="Fountain-Jones N.M."/>
            <person name="Garbe J.R."/>
            <person name="Macchietto M.G."/>
            <person name="Kania S.A."/>
            <person name="Gerhold R.W."/>
            <person name="Richards J.E."/>
            <person name="Wolf T.M."/>
        </authorList>
    </citation>
    <scope>NUCLEOTIDE SEQUENCE</scope>
    <source>
        <strain evidence="1">MNPRO001-30</strain>
        <tissue evidence="1">Meninges</tissue>
    </source>
</reference>
<proteinExistence type="predicted"/>
<name>A0AAD5WEP5_PARTN</name>
<organism evidence="1 2">
    <name type="scientific">Parelaphostrongylus tenuis</name>
    <name type="common">Meningeal worm</name>
    <dbReference type="NCBI Taxonomy" id="148309"/>
    <lineage>
        <taxon>Eukaryota</taxon>
        <taxon>Metazoa</taxon>
        <taxon>Ecdysozoa</taxon>
        <taxon>Nematoda</taxon>
        <taxon>Chromadorea</taxon>
        <taxon>Rhabditida</taxon>
        <taxon>Rhabditina</taxon>
        <taxon>Rhabditomorpha</taxon>
        <taxon>Strongyloidea</taxon>
        <taxon>Metastrongylidae</taxon>
        <taxon>Parelaphostrongylus</taxon>
    </lineage>
</organism>
<evidence type="ECO:0000313" key="2">
    <source>
        <dbReference type="Proteomes" id="UP001196413"/>
    </source>
</evidence>